<protein>
    <recommendedName>
        <fullName evidence="2">Small EDRK-rich factor-like N-terminal domain-containing protein</fullName>
    </recommendedName>
</protein>
<evidence type="ECO:0000313" key="3">
    <source>
        <dbReference type="EMBL" id="CCG84513.1"/>
    </source>
</evidence>
<proteinExistence type="predicted"/>
<evidence type="ECO:0000259" key="2">
    <source>
        <dbReference type="Pfam" id="PF04419"/>
    </source>
</evidence>
<sequence>MARGNQRDKAREKNLKKKETEAKGQKKDGNAFKREQESNAEVCTVCCQVIGHDPDAPDNATKTG</sequence>
<feature type="domain" description="Small EDRK-rich factor-like N-terminal" evidence="2">
    <location>
        <begin position="1"/>
        <end position="30"/>
    </location>
</feature>
<dbReference type="Proteomes" id="UP000013776">
    <property type="component" value="Unassembled WGS sequence"/>
</dbReference>
<comment type="caution">
    <text evidence="3">The sequence shown here is derived from an EMBL/GenBank/DDBJ whole genome shotgun (WGS) entry which is preliminary data.</text>
</comment>
<reference evidence="3 4" key="1">
    <citation type="journal article" date="2013" name="MBio">
        <title>Genome sequencing of the plant pathogen Taphrina deformans, the causal agent of peach leaf curl.</title>
        <authorList>
            <person name="Cisse O.H."/>
            <person name="Almeida J.M.G.C.F."/>
            <person name="Fonseca A."/>
            <person name="Kumar A.A."/>
            <person name="Salojaervi J."/>
            <person name="Overmyer K."/>
            <person name="Hauser P.M."/>
            <person name="Pagni M."/>
        </authorList>
    </citation>
    <scope>NUCLEOTIDE SEQUENCE [LARGE SCALE GENOMIC DNA]</scope>
    <source>
        <strain evidence="4">PYCC 5710 / ATCC 11124 / CBS 356.35 / IMI 108563 / JCM 9778 / NBRC 8474</strain>
    </source>
</reference>
<dbReference type="InterPro" id="IPR007513">
    <property type="entry name" value="SERF-like_N"/>
</dbReference>
<dbReference type="AlphaFoldDB" id="R4XFR5"/>
<dbReference type="EMBL" id="CAHR02000255">
    <property type="protein sequence ID" value="CCG84513.1"/>
    <property type="molecule type" value="Genomic_DNA"/>
</dbReference>
<gene>
    <name evidence="3" type="ORF">TAPDE_004979</name>
</gene>
<feature type="region of interest" description="Disordered" evidence="1">
    <location>
        <begin position="1"/>
        <end position="39"/>
    </location>
</feature>
<dbReference type="SUPFAM" id="SSF118359">
    <property type="entry name" value="Expressed protein At2g23090/F21P24.15"/>
    <property type="match status" value="1"/>
</dbReference>
<dbReference type="Pfam" id="PF04419">
    <property type="entry name" value="SERF-like_N"/>
    <property type="match status" value="1"/>
</dbReference>
<name>R4XFR5_TAPDE</name>
<evidence type="ECO:0000256" key="1">
    <source>
        <dbReference type="SAM" id="MobiDB-lite"/>
    </source>
</evidence>
<dbReference type="VEuPathDB" id="FungiDB:TAPDE_004979"/>
<accession>R4XFR5</accession>
<dbReference type="OrthoDB" id="18018at2759"/>
<evidence type="ECO:0000313" key="4">
    <source>
        <dbReference type="Proteomes" id="UP000013776"/>
    </source>
</evidence>
<organism evidence="3 4">
    <name type="scientific">Taphrina deformans (strain PYCC 5710 / ATCC 11124 / CBS 356.35 / IMI 108563 / JCM 9778 / NBRC 8474)</name>
    <name type="common">Peach leaf curl fungus</name>
    <name type="synonym">Lalaria deformans</name>
    <dbReference type="NCBI Taxonomy" id="1097556"/>
    <lineage>
        <taxon>Eukaryota</taxon>
        <taxon>Fungi</taxon>
        <taxon>Dikarya</taxon>
        <taxon>Ascomycota</taxon>
        <taxon>Taphrinomycotina</taxon>
        <taxon>Taphrinomycetes</taxon>
        <taxon>Taphrinales</taxon>
        <taxon>Taphrinaceae</taxon>
        <taxon>Taphrina</taxon>
    </lineage>
</organism>
<feature type="compositionally biased region" description="Basic and acidic residues" evidence="1">
    <location>
        <begin position="1"/>
        <end position="37"/>
    </location>
</feature>
<keyword evidence="4" id="KW-1185">Reference proteome</keyword>